<proteinExistence type="predicted"/>
<dbReference type="EMBL" id="MU276181">
    <property type="protein sequence ID" value="KAI0040620.1"/>
    <property type="molecule type" value="Genomic_DNA"/>
</dbReference>
<organism evidence="1 2">
    <name type="scientific">Auriscalpium vulgare</name>
    <dbReference type="NCBI Taxonomy" id="40419"/>
    <lineage>
        <taxon>Eukaryota</taxon>
        <taxon>Fungi</taxon>
        <taxon>Dikarya</taxon>
        <taxon>Basidiomycota</taxon>
        <taxon>Agaricomycotina</taxon>
        <taxon>Agaricomycetes</taxon>
        <taxon>Russulales</taxon>
        <taxon>Auriscalpiaceae</taxon>
        <taxon>Auriscalpium</taxon>
    </lineage>
</organism>
<dbReference type="Proteomes" id="UP000814033">
    <property type="component" value="Unassembled WGS sequence"/>
</dbReference>
<reference evidence="1" key="1">
    <citation type="submission" date="2021-02" db="EMBL/GenBank/DDBJ databases">
        <authorList>
            <consortium name="DOE Joint Genome Institute"/>
            <person name="Ahrendt S."/>
            <person name="Looney B.P."/>
            <person name="Miyauchi S."/>
            <person name="Morin E."/>
            <person name="Drula E."/>
            <person name="Courty P.E."/>
            <person name="Chicoki N."/>
            <person name="Fauchery L."/>
            <person name="Kohler A."/>
            <person name="Kuo A."/>
            <person name="Labutti K."/>
            <person name="Pangilinan J."/>
            <person name="Lipzen A."/>
            <person name="Riley R."/>
            <person name="Andreopoulos W."/>
            <person name="He G."/>
            <person name="Johnson J."/>
            <person name="Barry K.W."/>
            <person name="Grigoriev I.V."/>
            <person name="Nagy L."/>
            <person name="Hibbett D."/>
            <person name="Henrissat B."/>
            <person name="Matheny P.B."/>
            <person name="Labbe J."/>
            <person name="Martin F."/>
        </authorList>
    </citation>
    <scope>NUCLEOTIDE SEQUENCE</scope>
    <source>
        <strain evidence="1">FP105234-sp</strain>
    </source>
</reference>
<comment type="caution">
    <text evidence="1">The sequence shown here is derived from an EMBL/GenBank/DDBJ whole genome shotgun (WGS) entry which is preliminary data.</text>
</comment>
<reference evidence="1" key="2">
    <citation type="journal article" date="2022" name="New Phytol.">
        <title>Evolutionary transition to the ectomycorrhizal habit in the genomes of a hyperdiverse lineage of mushroom-forming fungi.</title>
        <authorList>
            <person name="Looney B."/>
            <person name="Miyauchi S."/>
            <person name="Morin E."/>
            <person name="Drula E."/>
            <person name="Courty P.E."/>
            <person name="Kohler A."/>
            <person name="Kuo A."/>
            <person name="LaButti K."/>
            <person name="Pangilinan J."/>
            <person name="Lipzen A."/>
            <person name="Riley R."/>
            <person name="Andreopoulos W."/>
            <person name="He G."/>
            <person name="Johnson J."/>
            <person name="Nolan M."/>
            <person name="Tritt A."/>
            <person name="Barry K.W."/>
            <person name="Grigoriev I.V."/>
            <person name="Nagy L.G."/>
            <person name="Hibbett D."/>
            <person name="Henrissat B."/>
            <person name="Matheny P.B."/>
            <person name="Labbe J."/>
            <person name="Martin F.M."/>
        </authorList>
    </citation>
    <scope>NUCLEOTIDE SEQUENCE</scope>
    <source>
        <strain evidence="1">FP105234-sp</strain>
    </source>
</reference>
<keyword evidence="2" id="KW-1185">Reference proteome</keyword>
<protein>
    <submittedName>
        <fullName evidence="1">Uncharacterized protein</fullName>
    </submittedName>
</protein>
<evidence type="ECO:0000313" key="2">
    <source>
        <dbReference type="Proteomes" id="UP000814033"/>
    </source>
</evidence>
<gene>
    <name evidence="1" type="ORF">FA95DRAFT_1611653</name>
</gene>
<sequence length="185" mass="19926">MATTSSSSGSSMHSFEANIASLDHEAIVQLALSTHDPHASANMACTVLTPPEHGAPDDTRCVMRIPFGEWTATRARSMRLNVVAQQHIQSHASVPIPRIHAYDCSTANVLGHLIHNRRLCPAAGLWTCGTTLGGGRVRARRSASYGRSRGTWWTSRVTSYVAQSQASLVAAAKRGVVSQRRIAAR</sequence>
<accession>A0ACB8RA07</accession>
<name>A0ACB8RA07_9AGAM</name>
<evidence type="ECO:0000313" key="1">
    <source>
        <dbReference type="EMBL" id="KAI0040620.1"/>
    </source>
</evidence>